<feature type="compositionally biased region" description="Basic residues" evidence="1">
    <location>
        <begin position="80"/>
        <end position="98"/>
    </location>
</feature>
<dbReference type="Proteomes" id="UP001152622">
    <property type="component" value="Chromosome 8"/>
</dbReference>
<proteinExistence type="predicted"/>
<comment type="caution">
    <text evidence="2">The sequence shown here is derived from an EMBL/GenBank/DDBJ whole genome shotgun (WGS) entry which is preliminary data.</text>
</comment>
<gene>
    <name evidence="2" type="ORF">SKAU_G00241590</name>
</gene>
<sequence>MAEKGITCVWLNLSSKCGCSSPEIGPLAPPTLFGSALPPELQCFISDSQLTRDATLHLGPGDRGQEQPSPELHLPVYLQHPHRTPHRAGPRIGGRARARYREPASSC</sequence>
<name>A0A9Q1F7T8_SYNKA</name>
<dbReference type="AlphaFoldDB" id="A0A9Q1F7T8"/>
<reference evidence="2" key="1">
    <citation type="journal article" date="2023" name="Science">
        <title>Genome structures resolve the early diversification of teleost fishes.</title>
        <authorList>
            <person name="Parey E."/>
            <person name="Louis A."/>
            <person name="Montfort J."/>
            <person name="Bouchez O."/>
            <person name="Roques C."/>
            <person name="Iampietro C."/>
            <person name="Lluch J."/>
            <person name="Castinel A."/>
            <person name="Donnadieu C."/>
            <person name="Desvignes T."/>
            <person name="Floi Bucao C."/>
            <person name="Jouanno E."/>
            <person name="Wen M."/>
            <person name="Mejri S."/>
            <person name="Dirks R."/>
            <person name="Jansen H."/>
            <person name="Henkel C."/>
            <person name="Chen W.J."/>
            <person name="Zahm M."/>
            <person name="Cabau C."/>
            <person name="Klopp C."/>
            <person name="Thompson A.W."/>
            <person name="Robinson-Rechavi M."/>
            <person name="Braasch I."/>
            <person name="Lecointre G."/>
            <person name="Bobe J."/>
            <person name="Postlethwait J.H."/>
            <person name="Berthelot C."/>
            <person name="Roest Crollius H."/>
            <person name="Guiguen Y."/>
        </authorList>
    </citation>
    <scope>NUCLEOTIDE SEQUENCE</scope>
    <source>
        <strain evidence="2">WJC10195</strain>
    </source>
</reference>
<keyword evidence="3" id="KW-1185">Reference proteome</keyword>
<organism evidence="2 3">
    <name type="scientific">Synaphobranchus kaupii</name>
    <name type="common">Kaup's arrowtooth eel</name>
    <dbReference type="NCBI Taxonomy" id="118154"/>
    <lineage>
        <taxon>Eukaryota</taxon>
        <taxon>Metazoa</taxon>
        <taxon>Chordata</taxon>
        <taxon>Craniata</taxon>
        <taxon>Vertebrata</taxon>
        <taxon>Euteleostomi</taxon>
        <taxon>Actinopterygii</taxon>
        <taxon>Neopterygii</taxon>
        <taxon>Teleostei</taxon>
        <taxon>Anguilliformes</taxon>
        <taxon>Synaphobranchidae</taxon>
        <taxon>Synaphobranchus</taxon>
    </lineage>
</organism>
<evidence type="ECO:0000313" key="3">
    <source>
        <dbReference type="Proteomes" id="UP001152622"/>
    </source>
</evidence>
<evidence type="ECO:0000256" key="1">
    <source>
        <dbReference type="SAM" id="MobiDB-lite"/>
    </source>
</evidence>
<dbReference type="EMBL" id="JAINUF010000008">
    <property type="protein sequence ID" value="KAJ8352683.1"/>
    <property type="molecule type" value="Genomic_DNA"/>
</dbReference>
<protein>
    <submittedName>
        <fullName evidence="2">Uncharacterized protein</fullName>
    </submittedName>
</protein>
<accession>A0A9Q1F7T8</accession>
<evidence type="ECO:0000313" key="2">
    <source>
        <dbReference type="EMBL" id="KAJ8352683.1"/>
    </source>
</evidence>
<feature type="region of interest" description="Disordered" evidence="1">
    <location>
        <begin position="80"/>
        <end position="107"/>
    </location>
</feature>